<dbReference type="GO" id="GO:0020037">
    <property type="term" value="F:heme binding"/>
    <property type="evidence" value="ECO:0007669"/>
    <property type="project" value="InterPro"/>
</dbReference>
<keyword evidence="9" id="KW-1185">Reference proteome</keyword>
<dbReference type="CDD" id="cd11029">
    <property type="entry name" value="CYP107-like"/>
    <property type="match status" value="1"/>
</dbReference>
<dbReference type="GO" id="GO:0016705">
    <property type="term" value="F:oxidoreductase activity, acting on paired donors, with incorporation or reduction of molecular oxygen"/>
    <property type="evidence" value="ECO:0007669"/>
    <property type="project" value="InterPro"/>
</dbReference>
<dbReference type="Proteomes" id="UP000245992">
    <property type="component" value="Unassembled WGS sequence"/>
</dbReference>
<sequence length="407" mass="44594">MPAAATYADPMAAIELADYGPDFNVDPYPYYEKMRESGPVHEIRTPDGNRFWLVVGYEEGRLALADPRLSKSLDTMGYESADEAIMGPHVLTLDPPDHTRLRKLVAPEFTPRRVEKLRPRVQQITDDLLDAMIPAGQGDLVDAFAFPLPITVISELLGVPHADRDTFRAWTNEIVAPTTPTGARDKTIELCAYLDALIEDKRASAPRDDLLSTLLRTRAEDGDRLSAAELRAWAYVLLIAGHETTVNLIANAVRTLLGNPGQLAALQADFGLLDGAIEETLRFEGPVETSTVRFTSEPVSYGDTVIPARETVLVSLASADRDPVRFPDPDSFDIRRSATAGRGSGHLAFGHGIHFCLGAPLARLEGRVAIRTLLERCPDLAFDPAAGPYEWLPGLLIRGVRGLPVRW</sequence>
<dbReference type="InterPro" id="IPR036396">
    <property type="entry name" value="Cyt_P450_sf"/>
</dbReference>
<dbReference type="PROSITE" id="PS00086">
    <property type="entry name" value="CYTOCHROME_P450"/>
    <property type="match status" value="1"/>
</dbReference>
<keyword evidence="6 7" id="KW-0503">Monooxygenase</keyword>
<dbReference type="PRINTS" id="PR00359">
    <property type="entry name" value="BP450"/>
</dbReference>
<keyword evidence="5 7" id="KW-0408">Iron</keyword>
<dbReference type="PANTHER" id="PTHR46696:SF1">
    <property type="entry name" value="CYTOCHROME P450 YJIB-RELATED"/>
    <property type="match status" value="1"/>
</dbReference>
<evidence type="ECO:0000256" key="4">
    <source>
        <dbReference type="ARBA" id="ARBA00023002"/>
    </source>
</evidence>
<keyword evidence="2 7" id="KW-0349">Heme</keyword>
<dbReference type="PANTHER" id="PTHR46696">
    <property type="entry name" value="P450, PUTATIVE (EUROFUNG)-RELATED"/>
    <property type="match status" value="1"/>
</dbReference>
<comment type="caution">
    <text evidence="8">The sequence shown here is derived from an EMBL/GenBank/DDBJ whole genome shotgun (WGS) entry which is preliminary data.</text>
</comment>
<dbReference type="InterPro" id="IPR001128">
    <property type="entry name" value="Cyt_P450"/>
</dbReference>
<dbReference type="AlphaFoldDB" id="A0A2T7TC50"/>
<dbReference type="GO" id="GO:0005506">
    <property type="term" value="F:iron ion binding"/>
    <property type="evidence" value="ECO:0007669"/>
    <property type="project" value="InterPro"/>
</dbReference>
<dbReference type="GO" id="GO:0004497">
    <property type="term" value="F:monooxygenase activity"/>
    <property type="evidence" value="ECO:0007669"/>
    <property type="project" value="UniProtKB-KW"/>
</dbReference>
<dbReference type="InterPro" id="IPR017972">
    <property type="entry name" value="Cyt_P450_CS"/>
</dbReference>
<evidence type="ECO:0000256" key="7">
    <source>
        <dbReference type="RuleBase" id="RU000461"/>
    </source>
</evidence>
<reference evidence="8 9" key="1">
    <citation type="submission" date="2013-12" db="EMBL/GenBank/DDBJ databases">
        <title>Annotated genome of Streptomyces scopuliridis.</title>
        <authorList>
            <person name="Olson J.B."/>
        </authorList>
    </citation>
    <scope>NUCLEOTIDE SEQUENCE [LARGE SCALE GENOMIC DNA]</scope>
    <source>
        <strain evidence="8 9">RB72</strain>
    </source>
</reference>
<evidence type="ECO:0000313" key="9">
    <source>
        <dbReference type="Proteomes" id="UP000245992"/>
    </source>
</evidence>
<dbReference type="EMBL" id="AZSP01000063">
    <property type="protein sequence ID" value="PVE12754.1"/>
    <property type="molecule type" value="Genomic_DNA"/>
</dbReference>
<comment type="similarity">
    <text evidence="1 7">Belongs to the cytochrome P450 family.</text>
</comment>
<dbReference type="FunFam" id="1.10.630.10:FF:000018">
    <property type="entry name" value="Cytochrome P450 monooxygenase"/>
    <property type="match status" value="1"/>
</dbReference>
<name>A0A2T7TC50_9ACTN</name>
<evidence type="ECO:0000313" key="8">
    <source>
        <dbReference type="EMBL" id="PVE12754.1"/>
    </source>
</evidence>
<gene>
    <name evidence="8" type="ORF">Y717_29055</name>
</gene>
<proteinExistence type="inferred from homology"/>
<evidence type="ECO:0000256" key="1">
    <source>
        <dbReference type="ARBA" id="ARBA00010617"/>
    </source>
</evidence>
<accession>A0A2T7TC50</accession>
<evidence type="ECO:0000256" key="5">
    <source>
        <dbReference type="ARBA" id="ARBA00023004"/>
    </source>
</evidence>
<dbReference type="InterPro" id="IPR002397">
    <property type="entry name" value="Cyt_P450_B"/>
</dbReference>
<evidence type="ECO:0000256" key="2">
    <source>
        <dbReference type="ARBA" id="ARBA00022617"/>
    </source>
</evidence>
<keyword evidence="3 7" id="KW-0479">Metal-binding</keyword>
<dbReference type="STRING" id="1440053.GCA_000718095_01416"/>
<dbReference type="Pfam" id="PF00067">
    <property type="entry name" value="p450"/>
    <property type="match status" value="1"/>
</dbReference>
<protein>
    <submittedName>
        <fullName evidence="8">Cytochrome P450</fullName>
    </submittedName>
</protein>
<keyword evidence="4 7" id="KW-0560">Oxidoreductase</keyword>
<evidence type="ECO:0000256" key="3">
    <source>
        <dbReference type="ARBA" id="ARBA00022723"/>
    </source>
</evidence>
<evidence type="ECO:0000256" key="6">
    <source>
        <dbReference type="ARBA" id="ARBA00023033"/>
    </source>
</evidence>
<organism evidence="8 9">
    <name type="scientific">Streptomyces scopuliridis RB72</name>
    <dbReference type="NCBI Taxonomy" id="1440053"/>
    <lineage>
        <taxon>Bacteria</taxon>
        <taxon>Bacillati</taxon>
        <taxon>Actinomycetota</taxon>
        <taxon>Actinomycetes</taxon>
        <taxon>Kitasatosporales</taxon>
        <taxon>Streptomycetaceae</taxon>
        <taxon>Streptomyces</taxon>
    </lineage>
</organism>
<dbReference type="Gene3D" id="1.10.630.10">
    <property type="entry name" value="Cytochrome P450"/>
    <property type="match status" value="1"/>
</dbReference>
<dbReference type="SUPFAM" id="SSF48264">
    <property type="entry name" value="Cytochrome P450"/>
    <property type="match status" value="1"/>
</dbReference>